<keyword evidence="2" id="KW-1185">Reference proteome</keyword>
<dbReference type="EMBL" id="BGPR01251389">
    <property type="protein sequence ID" value="GBM43185.1"/>
    <property type="molecule type" value="Genomic_DNA"/>
</dbReference>
<sequence length="72" mass="7942">SDGIIVQKAVFPEVDSLDGTRIPERLCQGGRCFGIPRRPSCFQRPLAFVSIAVHLTLQDTLMDSFASVHCTH</sequence>
<feature type="non-terminal residue" evidence="1">
    <location>
        <position position="1"/>
    </location>
</feature>
<evidence type="ECO:0000313" key="2">
    <source>
        <dbReference type="Proteomes" id="UP000499080"/>
    </source>
</evidence>
<proteinExistence type="predicted"/>
<reference evidence="1 2" key="1">
    <citation type="journal article" date="2019" name="Sci. Rep.">
        <title>Orb-weaving spider Araneus ventricosus genome elucidates the spidroin gene catalogue.</title>
        <authorList>
            <person name="Kono N."/>
            <person name="Nakamura H."/>
            <person name="Ohtoshi R."/>
            <person name="Moran D.A.P."/>
            <person name="Shinohara A."/>
            <person name="Yoshida Y."/>
            <person name="Fujiwara M."/>
            <person name="Mori M."/>
            <person name="Tomita M."/>
            <person name="Arakawa K."/>
        </authorList>
    </citation>
    <scope>NUCLEOTIDE SEQUENCE [LARGE SCALE GENOMIC DNA]</scope>
</reference>
<organism evidence="1 2">
    <name type="scientific">Araneus ventricosus</name>
    <name type="common">Orbweaver spider</name>
    <name type="synonym">Epeira ventricosa</name>
    <dbReference type="NCBI Taxonomy" id="182803"/>
    <lineage>
        <taxon>Eukaryota</taxon>
        <taxon>Metazoa</taxon>
        <taxon>Ecdysozoa</taxon>
        <taxon>Arthropoda</taxon>
        <taxon>Chelicerata</taxon>
        <taxon>Arachnida</taxon>
        <taxon>Araneae</taxon>
        <taxon>Araneomorphae</taxon>
        <taxon>Entelegynae</taxon>
        <taxon>Araneoidea</taxon>
        <taxon>Araneidae</taxon>
        <taxon>Araneus</taxon>
    </lineage>
</organism>
<comment type="caution">
    <text evidence="1">The sequence shown here is derived from an EMBL/GenBank/DDBJ whole genome shotgun (WGS) entry which is preliminary data.</text>
</comment>
<protein>
    <submittedName>
        <fullName evidence="1">Uncharacterized protein</fullName>
    </submittedName>
</protein>
<dbReference type="Proteomes" id="UP000499080">
    <property type="component" value="Unassembled WGS sequence"/>
</dbReference>
<accession>A0A4Y2FRV1</accession>
<gene>
    <name evidence="1" type="ORF">AVEN_152297_1</name>
</gene>
<dbReference type="AlphaFoldDB" id="A0A4Y2FRV1"/>
<evidence type="ECO:0000313" key="1">
    <source>
        <dbReference type="EMBL" id="GBM43185.1"/>
    </source>
</evidence>
<name>A0A4Y2FRV1_ARAVE</name>